<evidence type="ECO:0000313" key="6">
    <source>
        <dbReference type="EnsemblMetazoa" id="HelroP175272"/>
    </source>
</evidence>
<feature type="compositionally biased region" description="Polar residues" evidence="4">
    <location>
        <begin position="92"/>
        <end position="111"/>
    </location>
</feature>
<dbReference type="AlphaFoldDB" id="T1F930"/>
<dbReference type="EMBL" id="KB096864">
    <property type="protein sequence ID" value="ESO00791.1"/>
    <property type="molecule type" value="Genomic_DNA"/>
</dbReference>
<dbReference type="Pfam" id="PF12796">
    <property type="entry name" value="Ank_2"/>
    <property type="match status" value="1"/>
</dbReference>
<dbReference type="SUPFAM" id="SSF48403">
    <property type="entry name" value="Ankyrin repeat"/>
    <property type="match status" value="1"/>
</dbReference>
<dbReference type="PANTHER" id="PTHR24171:SF10">
    <property type="entry name" value="ANKYRIN REPEAT DOMAIN-CONTAINING PROTEIN 29-LIKE"/>
    <property type="match status" value="1"/>
</dbReference>
<dbReference type="RefSeq" id="XP_009020962.1">
    <property type="nucleotide sequence ID" value="XM_009022714.1"/>
</dbReference>
<feature type="region of interest" description="Disordered" evidence="4">
    <location>
        <begin position="177"/>
        <end position="214"/>
    </location>
</feature>
<dbReference type="Gene3D" id="1.25.40.20">
    <property type="entry name" value="Ankyrin repeat-containing domain"/>
    <property type="match status" value="1"/>
</dbReference>
<dbReference type="KEGG" id="hro:HELRODRAFT_175272"/>
<evidence type="ECO:0000313" key="5">
    <source>
        <dbReference type="EMBL" id="ESO00791.1"/>
    </source>
</evidence>
<dbReference type="PROSITE" id="PS50297">
    <property type="entry name" value="ANK_REP_REGION"/>
    <property type="match status" value="1"/>
</dbReference>
<dbReference type="Proteomes" id="UP000015101">
    <property type="component" value="Unassembled WGS sequence"/>
</dbReference>
<name>T1F930_HELRO</name>
<gene>
    <name evidence="6" type="primary">20205329</name>
    <name evidence="5" type="ORF">HELRODRAFT_175272</name>
</gene>
<dbReference type="eggNOG" id="KOG4177">
    <property type="taxonomic scope" value="Eukaryota"/>
</dbReference>
<dbReference type="InterPro" id="IPR002110">
    <property type="entry name" value="Ankyrin_rpt"/>
</dbReference>
<protein>
    <submittedName>
        <fullName evidence="5 6">Uncharacterized protein</fullName>
    </submittedName>
</protein>
<dbReference type="InParanoid" id="T1F930"/>
<reference evidence="7" key="1">
    <citation type="submission" date="2012-12" db="EMBL/GenBank/DDBJ databases">
        <authorList>
            <person name="Hellsten U."/>
            <person name="Grimwood J."/>
            <person name="Chapman J.A."/>
            <person name="Shapiro H."/>
            <person name="Aerts A."/>
            <person name="Otillar R.P."/>
            <person name="Terry A.Y."/>
            <person name="Boore J.L."/>
            <person name="Simakov O."/>
            <person name="Marletaz F."/>
            <person name="Cho S.-J."/>
            <person name="Edsinger-Gonzales E."/>
            <person name="Havlak P."/>
            <person name="Kuo D.-H."/>
            <person name="Larsson T."/>
            <person name="Lv J."/>
            <person name="Arendt D."/>
            <person name="Savage R."/>
            <person name="Osoegawa K."/>
            <person name="de Jong P."/>
            <person name="Lindberg D.R."/>
            <person name="Seaver E.C."/>
            <person name="Weisblat D.A."/>
            <person name="Putnam N.H."/>
            <person name="Grigoriev I.V."/>
            <person name="Rokhsar D.S."/>
        </authorList>
    </citation>
    <scope>NUCLEOTIDE SEQUENCE</scope>
</reference>
<keyword evidence="2 3" id="KW-0040">ANK repeat</keyword>
<proteinExistence type="predicted"/>
<feature type="region of interest" description="Disordered" evidence="4">
    <location>
        <begin position="87"/>
        <end position="113"/>
    </location>
</feature>
<dbReference type="EnsemblMetazoa" id="HelroT175272">
    <property type="protein sequence ID" value="HelroP175272"/>
    <property type="gene ID" value="HelroG175272"/>
</dbReference>
<dbReference type="PANTHER" id="PTHR24171">
    <property type="entry name" value="ANKYRIN REPEAT DOMAIN-CONTAINING PROTEIN 39-RELATED"/>
    <property type="match status" value="1"/>
</dbReference>
<feature type="repeat" description="ANK" evidence="3">
    <location>
        <begin position="21"/>
        <end position="53"/>
    </location>
</feature>
<keyword evidence="7" id="KW-1185">Reference proteome</keyword>
<dbReference type="InterPro" id="IPR036770">
    <property type="entry name" value="Ankyrin_rpt-contain_sf"/>
</dbReference>
<evidence type="ECO:0000313" key="7">
    <source>
        <dbReference type="Proteomes" id="UP000015101"/>
    </source>
</evidence>
<dbReference type="OrthoDB" id="340620at2759"/>
<dbReference type="CTD" id="20205329"/>
<reference evidence="6" key="3">
    <citation type="submission" date="2015-06" db="UniProtKB">
        <authorList>
            <consortium name="EnsemblMetazoa"/>
        </authorList>
    </citation>
    <scope>IDENTIFICATION</scope>
</reference>
<evidence type="ECO:0000256" key="1">
    <source>
        <dbReference type="ARBA" id="ARBA00022737"/>
    </source>
</evidence>
<evidence type="ECO:0000256" key="4">
    <source>
        <dbReference type="SAM" id="MobiDB-lite"/>
    </source>
</evidence>
<dbReference type="GeneID" id="20205329"/>
<dbReference type="EMBL" id="AMQM01005193">
    <property type="status" value="NOT_ANNOTATED_CDS"/>
    <property type="molecule type" value="Genomic_DNA"/>
</dbReference>
<dbReference type="HOGENOM" id="CLU_1290230_0_0_1"/>
<dbReference type="STRING" id="6412.T1F930"/>
<dbReference type="PROSITE" id="PS50088">
    <property type="entry name" value="ANK_REPEAT"/>
    <property type="match status" value="1"/>
</dbReference>
<accession>T1F930</accession>
<evidence type="ECO:0000256" key="2">
    <source>
        <dbReference type="ARBA" id="ARBA00023043"/>
    </source>
</evidence>
<keyword evidence="1" id="KW-0677">Repeat</keyword>
<sequence>MVKLLLQEKADVNAQSNCHDDNFTPLYMAAQIGHQEIVTLLLVHGADPTLATKNGSTARDVSQQQGYTVVSELLDEYEKRLNTPVAAKFGSPDNQQNNSSLVSTPTTPSHHFQQFQRRRQFEANLEAAKIRMLSRGGLPPSVIGSDVIQSPCNYPSPVRPITPSRYLQNGFSGMLLQQQQQQNSQQQQQQQLRSQHSNLLSSTSATSLSKLHLG</sequence>
<dbReference type="SMART" id="SM00248">
    <property type="entry name" value="ANK"/>
    <property type="match status" value="1"/>
</dbReference>
<reference evidence="5 7" key="2">
    <citation type="journal article" date="2013" name="Nature">
        <title>Insights into bilaterian evolution from three spiralian genomes.</title>
        <authorList>
            <person name="Simakov O."/>
            <person name="Marletaz F."/>
            <person name="Cho S.J."/>
            <person name="Edsinger-Gonzales E."/>
            <person name="Havlak P."/>
            <person name="Hellsten U."/>
            <person name="Kuo D.H."/>
            <person name="Larsson T."/>
            <person name="Lv J."/>
            <person name="Arendt D."/>
            <person name="Savage R."/>
            <person name="Osoegawa K."/>
            <person name="de Jong P."/>
            <person name="Grimwood J."/>
            <person name="Chapman J.A."/>
            <person name="Shapiro H."/>
            <person name="Aerts A."/>
            <person name="Otillar R.P."/>
            <person name="Terry A.Y."/>
            <person name="Boore J.L."/>
            <person name="Grigoriev I.V."/>
            <person name="Lindberg D.R."/>
            <person name="Seaver E.C."/>
            <person name="Weisblat D.A."/>
            <person name="Putnam N.H."/>
            <person name="Rokhsar D.S."/>
        </authorList>
    </citation>
    <scope>NUCLEOTIDE SEQUENCE</scope>
</reference>
<evidence type="ECO:0000256" key="3">
    <source>
        <dbReference type="PROSITE-ProRule" id="PRU00023"/>
    </source>
</evidence>
<organism evidence="6 7">
    <name type="scientific">Helobdella robusta</name>
    <name type="common">Californian leech</name>
    <dbReference type="NCBI Taxonomy" id="6412"/>
    <lineage>
        <taxon>Eukaryota</taxon>
        <taxon>Metazoa</taxon>
        <taxon>Spiralia</taxon>
        <taxon>Lophotrochozoa</taxon>
        <taxon>Annelida</taxon>
        <taxon>Clitellata</taxon>
        <taxon>Hirudinea</taxon>
        <taxon>Rhynchobdellida</taxon>
        <taxon>Glossiphoniidae</taxon>
        <taxon>Helobdella</taxon>
    </lineage>
</organism>